<proteinExistence type="predicted"/>
<dbReference type="AlphaFoldDB" id="A0A8S3CAW5"/>
<dbReference type="Proteomes" id="UP000676336">
    <property type="component" value="Unassembled WGS sequence"/>
</dbReference>
<evidence type="ECO:0000313" key="1">
    <source>
        <dbReference type="EMBL" id="CAF4879149.1"/>
    </source>
</evidence>
<reference evidence="1" key="1">
    <citation type="submission" date="2021-02" db="EMBL/GenBank/DDBJ databases">
        <authorList>
            <person name="Nowell W R."/>
        </authorList>
    </citation>
    <scope>NUCLEOTIDE SEQUENCE</scope>
</reference>
<gene>
    <name evidence="1" type="ORF">SMN809_LOCUS50733</name>
</gene>
<name>A0A8S3CAW5_9BILA</name>
<sequence>MQLFLLKQYPAKKETVNNIKNNKYDSPNIELSYNQLKLLTSNDLFKQFCDEIDLNNLINK</sequence>
<organism evidence="1 2">
    <name type="scientific">Rotaria magnacalcarata</name>
    <dbReference type="NCBI Taxonomy" id="392030"/>
    <lineage>
        <taxon>Eukaryota</taxon>
        <taxon>Metazoa</taxon>
        <taxon>Spiralia</taxon>
        <taxon>Gnathifera</taxon>
        <taxon>Rotifera</taxon>
        <taxon>Eurotatoria</taxon>
        <taxon>Bdelloidea</taxon>
        <taxon>Philodinida</taxon>
        <taxon>Philodinidae</taxon>
        <taxon>Rotaria</taxon>
    </lineage>
</organism>
<evidence type="ECO:0000313" key="2">
    <source>
        <dbReference type="Proteomes" id="UP000676336"/>
    </source>
</evidence>
<protein>
    <submittedName>
        <fullName evidence="1">Uncharacterized protein</fullName>
    </submittedName>
</protein>
<comment type="caution">
    <text evidence="1">The sequence shown here is derived from an EMBL/GenBank/DDBJ whole genome shotgun (WGS) entry which is preliminary data.</text>
</comment>
<accession>A0A8S3CAW5</accession>
<dbReference type="EMBL" id="CAJOBI010168306">
    <property type="protein sequence ID" value="CAF4879149.1"/>
    <property type="molecule type" value="Genomic_DNA"/>
</dbReference>
<feature type="non-terminal residue" evidence="1">
    <location>
        <position position="60"/>
    </location>
</feature>